<evidence type="ECO:0000256" key="2">
    <source>
        <dbReference type="ARBA" id="ARBA00017835"/>
    </source>
</evidence>
<organism evidence="5">
    <name type="scientific">Chromera velia CCMP2878</name>
    <dbReference type="NCBI Taxonomy" id="1169474"/>
    <lineage>
        <taxon>Eukaryota</taxon>
        <taxon>Sar</taxon>
        <taxon>Alveolata</taxon>
        <taxon>Colpodellida</taxon>
        <taxon>Chromeraceae</taxon>
        <taxon>Chromera</taxon>
    </lineage>
</organism>
<sequence length="280" mass="29794">MRSLISAPCAALFFLAAETEAFTPSAVRAFRHANSRSSSRLSPAASENPATSLKALEQLEALNSLLVAHGELEPFSAQLVGQVLAGGSLIAAGKALELGVFKSGGADPEVLEEEVEEETADIFRDTPVRYLGYANEVGEAFRPLVPVELVNLSYAVAFAYIFADSAAKGKQCAENPERSRSPTPPVAVIDCLIFQILASVVFPSFNINRIVALVGTQLEQIEAIANSVGIPTETADYVPTLVGLAIIPFIAPPLDTFVEEILDLTYRPATDNLFGKAKEA</sequence>
<dbReference type="Pfam" id="PF10558">
    <property type="entry name" value="MTP18"/>
    <property type="match status" value="2"/>
</dbReference>
<comment type="similarity">
    <text evidence="1">Belongs to the MTFP1 family.</text>
</comment>
<dbReference type="GO" id="GO:0005739">
    <property type="term" value="C:mitochondrion"/>
    <property type="evidence" value="ECO:0007669"/>
    <property type="project" value="TreeGrafter"/>
</dbReference>
<dbReference type="AlphaFoldDB" id="A0A0G4FUR6"/>
<evidence type="ECO:0000313" key="5">
    <source>
        <dbReference type="EMBL" id="CEM18691.1"/>
    </source>
</evidence>
<keyword evidence="4" id="KW-0732">Signal</keyword>
<feature type="signal peptide" evidence="4">
    <location>
        <begin position="1"/>
        <end position="21"/>
    </location>
</feature>
<dbReference type="InterPro" id="IPR019560">
    <property type="entry name" value="Mitochondrial_18_kDa_protein"/>
</dbReference>
<dbReference type="PANTHER" id="PTHR11001">
    <property type="entry name" value="MITOCHONDRIAL FISSION PROCESS PROTEIN 1"/>
    <property type="match status" value="1"/>
</dbReference>
<dbReference type="EMBL" id="CDMZ01000650">
    <property type="protein sequence ID" value="CEM18691.1"/>
    <property type="molecule type" value="Genomic_DNA"/>
</dbReference>
<dbReference type="PANTHER" id="PTHR11001:SF2">
    <property type="entry name" value="MITOCHONDRIAL FISSION PROCESS PROTEIN 1"/>
    <property type="match status" value="1"/>
</dbReference>
<protein>
    <recommendedName>
        <fullName evidence="2">Mitochondrial fission process protein 1</fullName>
    </recommendedName>
    <alternativeName>
        <fullName evidence="3">Mitochondrial 18 kDa protein</fullName>
    </alternativeName>
</protein>
<reference evidence="5" key="1">
    <citation type="submission" date="2014-11" db="EMBL/GenBank/DDBJ databases">
        <authorList>
            <person name="Otto D Thomas"/>
            <person name="Naeem Raeece"/>
        </authorList>
    </citation>
    <scope>NUCLEOTIDE SEQUENCE</scope>
</reference>
<name>A0A0G4FUR6_9ALVE</name>
<accession>A0A0G4FUR6</accession>
<dbReference type="VEuPathDB" id="CryptoDB:Cvel_3770"/>
<evidence type="ECO:0000256" key="1">
    <source>
        <dbReference type="ARBA" id="ARBA00009224"/>
    </source>
</evidence>
<proteinExistence type="inferred from homology"/>
<dbReference type="GO" id="GO:0000266">
    <property type="term" value="P:mitochondrial fission"/>
    <property type="evidence" value="ECO:0007669"/>
    <property type="project" value="TreeGrafter"/>
</dbReference>
<evidence type="ECO:0000256" key="4">
    <source>
        <dbReference type="SAM" id="SignalP"/>
    </source>
</evidence>
<feature type="chain" id="PRO_5005189776" description="Mitochondrial fission process protein 1" evidence="4">
    <location>
        <begin position="22"/>
        <end position="280"/>
    </location>
</feature>
<gene>
    <name evidence="5" type="ORF">Cvel_3770</name>
</gene>
<evidence type="ECO:0000256" key="3">
    <source>
        <dbReference type="ARBA" id="ARBA00029631"/>
    </source>
</evidence>